<evidence type="ECO:0000313" key="2">
    <source>
        <dbReference type="EMBL" id="ORY55064.1"/>
    </source>
</evidence>
<feature type="domain" description="DSBA-like thioredoxin" evidence="1">
    <location>
        <begin position="6"/>
        <end position="58"/>
    </location>
</feature>
<gene>
    <name evidence="2" type="ORF">LY90DRAFT_271248</name>
</gene>
<dbReference type="Gene3D" id="3.40.30.10">
    <property type="entry name" value="Glutaredoxin"/>
    <property type="match status" value="1"/>
</dbReference>
<protein>
    <recommendedName>
        <fullName evidence="1">DSBA-like thioredoxin domain-containing protein</fullName>
    </recommendedName>
</protein>
<name>A0A1Y2D7C7_9FUNG</name>
<dbReference type="GO" id="GO:0016491">
    <property type="term" value="F:oxidoreductase activity"/>
    <property type="evidence" value="ECO:0007669"/>
    <property type="project" value="InterPro"/>
</dbReference>
<dbReference type="SUPFAM" id="SSF52833">
    <property type="entry name" value="Thioredoxin-like"/>
    <property type="match status" value="1"/>
</dbReference>
<dbReference type="AlphaFoldDB" id="A0A1Y2D7C7"/>
<dbReference type="Proteomes" id="UP000193920">
    <property type="component" value="Unassembled WGS sequence"/>
</dbReference>
<accession>A0A1Y2D7C7</accession>
<dbReference type="EMBL" id="MCOG01000080">
    <property type="protein sequence ID" value="ORY55064.1"/>
    <property type="molecule type" value="Genomic_DNA"/>
</dbReference>
<proteinExistence type="predicted"/>
<dbReference type="InterPro" id="IPR036249">
    <property type="entry name" value="Thioredoxin-like_sf"/>
</dbReference>
<organism evidence="2 3">
    <name type="scientific">Neocallimastix californiae</name>
    <dbReference type="NCBI Taxonomy" id="1754190"/>
    <lineage>
        <taxon>Eukaryota</taxon>
        <taxon>Fungi</taxon>
        <taxon>Fungi incertae sedis</taxon>
        <taxon>Chytridiomycota</taxon>
        <taxon>Chytridiomycota incertae sedis</taxon>
        <taxon>Neocallimastigomycetes</taxon>
        <taxon>Neocallimastigales</taxon>
        <taxon>Neocallimastigaceae</taxon>
        <taxon>Neocallimastix</taxon>
    </lineage>
</organism>
<sequence length="74" mass="8720">MADIKVDIYSDIACPWCYVGRQKFQIALDKMRTTYPNIQIETIWHPYMIDPGTKTNGEKYMDYNVRRWGGGKLN</sequence>
<comment type="caution">
    <text evidence="2">The sequence shown here is derived from an EMBL/GenBank/DDBJ whole genome shotgun (WGS) entry which is preliminary data.</text>
</comment>
<evidence type="ECO:0000313" key="3">
    <source>
        <dbReference type="Proteomes" id="UP000193920"/>
    </source>
</evidence>
<dbReference type="OrthoDB" id="1930760at2759"/>
<dbReference type="Pfam" id="PF01323">
    <property type="entry name" value="DSBA"/>
    <property type="match status" value="1"/>
</dbReference>
<keyword evidence="3" id="KW-1185">Reference proteome</keyword>
<evidence type="ECO:0000259" key="1">
    <source>
        <dbReference type="Pfam" id="PF01323"/>
    </source>
</evidence>
<reference evidence="2 3" key="1">
    <citation type="submission" date="2016-08" db="EMBL/GenBank/DDBJ databases">
        <title>A Parts List for Fungal Cellulosomes Revealed by Comparative Genomics.</title>
        <authorList>
            <consortium name="DOE Joint Genome Institute"/>
            <person name="Haitjema C.H."/>
            <person name="Gilmore S.P."/>
            <person name="Henske J.K."/>
            <person name="Solomon K.V."/>
            <person name="De Groot R."/>
            <person name="Kuo A."/>
            <person name="Mondo S.J."/>
            <person name="Salamov A.A."/>
            <person name="Labutti K."/>
            <person name="Zhao Z."/>
            <person name="Chiniquy J."/>
            <person name="Barry K."/>
            <person name="Brewer H.M."/>
            <person name="Purvine S.O."/>
            <person name="Wright A.T."/>
            <person name="Boxma B."/>
            <person name="Van Alen T."/>
            <person name="Hackstein J.H."/>
            <person name="Baker S.E."/>
            <person name="Grigoriev I.V."/>
            <person name="O'Malley M.A."/>
        </authorList>
    </citation>
    <scope>NUCLEOTIDE SEQUENCE [LARGE SCALE GENOMIC DNA]</scope>
    <source>
        <strain evidence="2 3">G1</strain>
    </source>
</reference>
<dbReference type="InterPro" id="IPR001853">
    <property type="entry name" value="DSBA-like_thioredoxin_dom"/>
</dbReference>